<dbReference type="AlphaFoldDB" id="A0A3P7PBD3"/>
<sequence>MCKINSKNRKKIEACYRDLQHYYLHKGNKELDFDDKPFTNLLDLLYPVLIKHPFYSNDFFVSAVELFLRKKETVEEDLDDLILYIEDYFNVNKDEHFLIFPLQGSGLKKDVSFDKFHLLTQKDEQQILKQISDITHIDFDEVKSSLDHTRKSRSKHFLEANMMIIKVENQTENVNRLAYQLAQFSVDIFKLIHSSFGMESSIFRLAQGWEEENSHVAILAKDGWRRGHGFSWNAHLKCKIDIDFIADEKYQRIFCLLFNAVTKKEPDELTDKFVNALILFGKATVQRSEHNDVDLALLLYITALESLLTEGFNEKRLRLSAIVPRLINYEGRSIFEIAEPLEKLYLSRNNFLHAGQSSYFFRSDDDMDFLERVSALVILKCFELDFTIQNGNEKRTTTWSNYIDSIFKNLIFGRLV</sequence>
<evidence type="ECO:0000313" key="1">
    <source>
        <dbReference type="EMBL" id="VDN46208.1"/>
    </source>
</evidence>
<evidence type="ECO:0000313" key="2">
    <source>
        <dbReference type="Proteomes" id="UP000279029"/>
    </source>
</evidence>
<dbReference type="EMBL" id="LR130778">
    <property type="protein sequence ID" value="VDN46208.1"/>
    <property type="molecule type" value="Genomic_DNA"/>
</dbReference>
<gene>
    <name evidence="1" type="ORF">PATL70BA_0360</name>
</gene>
<dbReference type="Proteomes" id="UP000279029">
    <property type="component" value="Chromosome"/>
</dbReference>
<evidence type="ECO:0008006" key="3">
    <source>
        <dbReference type="Google" id="ProtNLM"/>
    </source>
</evidence>
<proteinExistence type="predicted"/>
<keyword evidence="2" id="KW-1185">Reference proteome</keyword>
<reference evidence="1 2" key="1">
    <citation type="submission" date="2018-09" db="EMBL/GenBank/DDBJ databases">
        <authorList>
            <person name="Postec A."/>
        </authorList>
    </citation>
    <scope>NUCLEOTIDE SEQUENCE [LARGE SCALE GENOMIC DNA]</scope>
    <source>
        <strain evidence="1">70B-A</strain>
    </source>
</reference>
<accession>A0A3P7PBD3</accession>
<dbReference type="RefSeq" id="WP_125135759.1">
    <property type="nucleotide sequence ID" value="NZ_LR130778.1"/>
</dbReference>
<dbReference type="KEGG" id="cbar:PATL70BA_0360"/>
<organism evidence="1 2">
    <name type="scientific">Petrocella atlantisensis</name>
    <dbReference type="NCBI Taxonomy" id="2173034"/>
    <lineage>
        <taxon>Bacteria</taxon>
        <taxon>Bacillati</taxon>
        <taxon>Bacillota</taxon>
        <taxon>Clostridia</taxon>
        <taxon>Lachnospirales</taxon>
        <taxon>Vallitaleaceae</taxon>
        <taxon>Petrocella</taxon>
    </lineage>
</organism>
<protein>
    <recommendedName>
        <fullName evidence="3">Apea-like HEPN domain-containing protein</fullName>
    </recommendedName>
</protein>
<name>A0A3P7PBD3_9FIRM</name>
<dbReference type="OrthoDB" id="1305549at2"/>